<evidence type="ECO:0000313" key="1">
    <source>
        <dbReference type="EMBL" id="EIE85737.1"/>
    </source>
</evidence>
<evidence type="ECO:0000313" key="2">
    <source>
        <dbReference type="Proteomes" id="UP000009138"/>
    </source>
</evidence>
<sequence>MVNKLVPNVRQRSKLLVNWIGSSTIGSCIYMMSQKNSNMLGVTPKKSNVTFQLQAQE</sequence>
<protein>
    <submittedName>
        <fullName evidence="1">Uncharacterized protein</fullName>
    </submittedName>
</protein>
<dbReference type="GeneID" id="93617413"/>
<gene>
    <name evidence="1" type="ORF">RO3G_10447</name>
</gene>
<name>I1CBA7_RHIO9</name>
<reference evidence="1 2" key="1">
    <citation type="journal article" date="2009" name="PLoS Genet.">
        <title>Genomic analysis of the basal lineage fungus Rhizopus oryzae reveals a whole-genome duplication.</title>
        <authorList>
            <person name="Ma L.-J."/>
            <person name="Ibrahim A.S."/>
            <person name="Skory C."/>
            <person name="Grabherr M.G."/>
            <person name="Burger G."/>
            <person name="Butler M."/>
            <person name="Elias M."/>
            <person name="Idnurm A."/>
            <person name="Lang B.F."/>
            <person name="Sone T."/>
            <person name="Abe A."/>
            <person name="Calvo S.E."/>
            <person name="Corrochano L.M."/>
            <person name="Engels R."/>
            <person name="Fu J."/>
            <person name="Hansberg W."/>
            <person name="Kim J.-M."/>
            <person name="Kodira C.D."/>
            <person name="Koehrsen M.J."/>
            <person name="Liu B."/>
            <person name="Miranda-Saavedra D."/>
            <person name="O'Leary S."/>
            <person name="Ortiz-Castellanos L."/>
            <person name="Poulter R."/>
            <person name="Rodriguez-Romero J."/>
            <person name="Ruiz-Herrera J."/>
            <person name="Shen Y.-Q."/>
            <person name="Zeng Q."/>
            <person name="Galagan J."/>
            <person name="Birren B.W."/>
            <person name="Cuomo C.A."/>
            <person name="Wickes B.L."/>
        </authorList>
    </citation>
    <scope>NUCLEOTIDE SEQUENCE [LARGE SCALE GENOMIC DNA]</scope>
    <source>
        <strain evidence="2">RA 99-880 / ATCC MYA-4621 / FGSC 9543 / NRRL 43880</strain>
    </source>
</reference>
<proteinExistence type="predicted"/>
<dbReference type="PROSITE" id="PS51257">
    <property type="entry name" value="PROKAR_LIPOPROTEIN"/>
    <property type="match status" value="1"/>
</dbReference>
<dbReference type="Proteomes" id="UP000009138">
    <property type="component" value="Unassembled WGS sequence"/>
</dbReference>
<dbReference type="VEuPathDB" id="FungiDB:RO3G_10447"/>
<keyword evidence="2" id="KW-1185">Reference proteome</keyword>
<dbReference type="RefSeq" id="XP_067521133.1">
    <property type="nucleotide sequence ID" value="XM_067665032.1"/>
</dbReference>
<dbReference type="EMBL" id="CH476739">
    <property type="protein sequence ID" value="EIE85737.1"/>
    <property type="molecule type" value="Genomic_DNA"/>
</dbReference>
<dbReference type="InParanoid" id="I1CBA7"/>
<organism evidence="1 2">
    <name type="scientific">Rhizopus delemar (strain RA 99-880 / ATCC MYA-4621 / FGSC 9543 / NRRL 43880)</name>
    <name type="common">Mucormycosis agent</name>
    <name type="synonym">Rhizopus arrhizus var. delemar</name>
    <dbReference type="NCBI Taxonomy" id="246409"/>
    <lineage>
        <taxon>Eukaryota</taxon>
        <taxon>Fungi</taxon>
        <taxon>Fungi incertae sedis</taxon>
        <taxon>Mucoromycota</taxon>
        <taxon>Mucoromycotina</taxon>
        <taxon>Mucoromycetes</taxon>
        <taxon>Mucorales</taxon>
        <taxon>Mucorineae</taxon>
        <taxon>Rhizopodaceae</taxon>
        <taxon>Rhizopus</taxon>
    </lineage>
</organism>
<dbReference type="AlphaFoldDB" id="I1CBA7"/>
<accession>I1CBA7</accession>